<dbReference type="PANTHER" id="PTHR14359:SF6">
    <property type="entry name" value="PHOSPHOPANTOTHENOYLCYSTEINE DECARBOXYLASE"/>
    <property type="match status" value="1"/>
</dbReference>
<dbReference type="InterPro" id="IPR002575">
    <property type="entry name" value="Aminoglycoside_PTrfase"/>
</dbReference>
<comment type="caution">
    <text evidence="4">The sequence shown here is derived from an EMBL/GenBank/DDBJ whole genome shotgun (WGS) entry which is preliminary data.</text>
</comment>
<sequence>MTLDAGTGGPTAPEFSIRRLVLVVTGAPAAHSVPQWVNWARMCYPELEVRILVTRSALRFVTLTTMRLRTRSSVHIDAWDDVDTSIHVELAQWAEAFLVYPATTGYLARFANGLTDTPSLLALQSTEAVIALAPSLPPGGLAGGAFRRNWAALASQRNVVLVPPEPGISLHSGEMDGHVPPPLSTVLARLEERRNGFDASRQRPADEASEDSERDRRSLRTGLLSTEISSLGDGHVEWVRSPGDGTPRFAPLPRRLAERLAEATPGPTRWAVGTGDRETRTYDAPATVAVAGELLRAGPSPDLVPIFHSLGERLAELHDEKASGPLVTGLDRSSRGLGRLLAWLGGRSTDPTTAVAEGRLRDELGESLFSALRESAEELSEASTTIVHGAASLGSLIAGPRSREARMLIGEDVCLGDPVLDLAWLAGELVELRWVRGDDDATWQDLLDALFAGYGSDLGSRWGRLTALRVALHMHDYTAYVSGDPARTARYPGFIRFLAEQG</sequence>
<evidence type="ECO:0000313" key="4">
    <source>
        <dbReference type="EMBL" id="HJA05370.1"/>
    </source>
</evidence>
<dbReference type="InterPro" id="IPR003382">
    <property type="entry name" value="Flavoprotein"/>
</dbReference>
<dbReference type="GO" id="GO:0071513">
    <property type="term" value="C:phosphopantothenoylcysteine decarboxylase complex"/>
    <property type="evidence" value="ECO:0007669"/>
    <property type="project" value="TreeGrafter"/>
</dbReference>
<dbReference type="SUPFAM" id="SSF56112">
    <property type="entry name" value="Protein kinase-like (PK-like)"/>
    <property type="match status" value="1"/>
</dbReference>
<feature type="domain" description="Aminoglycoside phosphotransferase" evidence="2">
    <location>
        <begin position="255"/>
        <end position="454"/>
    </location>
</feature>
<dbReference type="Pfam" id="PF01636">
    <property type="entry name" value="APH"/>
    <property type="match status" value="1"/>
</dbReference>
<evidence type="ECO:0000259" key="3">
    <source>
        <dbReference type="Pfam" id="PF02441"/>
    </source>
</evidence>
<protein>
    <recommendedName>
        <fullName evidence="6">Flavoprotein</fullName>
    </recommendedName>
</protein>
<organism evidence="4 5">
    <name type="scientific">Candidatus Microbacterium stercoravium</name>
    <dbReference type="NCBI Taxonomy" id="2838697"/>
    <lineage>
        <taxon>Bacteria</taxon>
        <taxon>Bacillati</taxon>
        <taxon>Actinomycetota</taxon>
        <taxon>Actinomycetes</taxon>
        <taxon>Micrococcales</taxon>
        <taxon>Microbacteriaceae</taxon>
        <taxon>Microbacterium</taxon>
    </lineage>
</organism>
<dbReference type="SUPFAM" id="SSF52507">
    <property type="entry name" value="Homo-oligomeric flavin-containing Cys decarboxylases, HFCD"/>
    <property type="match status" value="1"/>
</dbReference>
<dbReference type="AlphaFoldDB" id="A0A9D2KHV4"/>
<dbReference type="Gene3D" id="3.90.1200.10">
    <property type="match status" value="1"/>
</dbReference>
<dbReference type="GO" id="GO:0015937">
    <property type="term" value="P:coenzyme A biosynthetic process"/>
    <property type="evidence" value="ECO:0007669"/>
    <property type="project" value="TreeGrafter"/>
</dbReference>
<evidence type="ECO:0008006" key="6">
    <source>
        <dbReference type="Google" id="ProtNLM"/>
    </source>
</evidence>
<gene>
    <name evidence="4" type="ORF">H9800_10985</name>
</gene>
<evidence type="ECO:0000313" key="5">
    <source>
        <dbReference type="Proteomes" id="UP000824220"/>
    </source>
</evidence>
<evidence type="ECO:0000259" key="2">
    <source>
        <dbReference type="Pfam" id="PF01636"/>
    </source>
</evidence>
<proteinExistence type="predicted"/>
<reference evidence="4" key="1">
    <citation type="journal article" date="2021" name="PeerJ">
        <title>Extensive microbial diversity within the chicken gut microbiome revealed by metagenomics and culture.</title>
        <authorList>
            <person name="Gilroy R."/>
            <person name="Ravi A."/>
            <person name="Getino M."/>
            <person name="Pursley I."/>
            <person name="Horton D.L."/>
            <person name="Alikhan N.F."/>
            <person name="Baker D."/>
            <person name="Gharbi K."/>
            <person name="Hall N."/>
            <person name="Watson M."/>
            <person name="Adriaenssens E.M."/>
            <person name="Foster-Nyarko E."/>
            <person name="Jarju S."/>
            <person name="Secka A."/>
            <person name="Antonio M."/>
            <person name="Oren A."/>
            <person name="Chaudhuri R.R."/>
            <person name="La Ragione R."/>
            <person name="Hildebrand F."/>
            <person name="Pallen M.J."/>
        </authorList>
    </citation>
    <scope>NUCLEOTIDE SEQUENCE</scope>
    <source>
        <strain evidence="4">ChiHjej8B7-3636</strain>
    </source>
</reference>
<dbReference type="Gene3D" id="3.40.50.1950">
    <property type="entry name" value="Flavin prenyltransferase-like"/>
    <property type="match status" value="1"/>
</dbReference>
<name>A0A9D2KHV4_9MICO</name>
<dbReference type="GO" id="GO:0010181">
    <property type="term" value="F:FMN binding"/>
    <property type="evidence" value="ECO:0007669"/>
    <property type="project" value="TreeGrafter"/>
</dbReference>
<feature type="region of interest" description="Disordered" evidence="1">
    <location>
        <begin position="194"/>
        <end position="219"/>
    </location>
</feature>
<reference evidence="4" key="2">
    <citation type="submission" date="2021-04" db="EMBL/GenBank/DDBJ databases">
        <authorList>
            <person name="Gilroy R."/>
        </authorList>
    </citation>
    <scope>NUCLEOTIDE SEQUENCE</scope>
    <source>
        <strain evidence="4">ChiHjej8B7-3636</strain>
    </source>
</reference>
<accession>A0A9D2KHV4</accession>
<dbReference type="PANTHER" id="PTHR14359">
    <property type="entry name" value="HOMO-OLIGOMERIC FLAVIN CONTAINING CYS DECARBOXYLASE FAMILY"/>
    <property type="match status" value="1"/>
</dbReference>
<evidence type="ECO:0000256" key="1">
    <source>
        <dbReference type="SAM" id="MobiDB-lite"/>
    </source>
</evidence>
<dbReference type="GO" id="GO:0004633">
    <property type="term" value="F:phosphopantothenoylcysteine decarboxylase activity"/>
    <property type="evidence" value="ECO:0007669"/>
    <property type="project" value="TreeGrafter"/>
</dbReference>
<dbReference type="Proteomes" id="UP000824220">
    <property type="component" value="Unassembled WGS sequence"/>
</dbReference>
<feature type="domain" description="Flavoprotein" evidence="3">
    <location>
        <begin position="19"/>
        <end position="165"/>
    </location>
</feature>
<dbReference type="InterPro" id="IPR036551">
    <property type="entry name" value="Flavin_trans-like"/>
</dbReference>
<dbReference type="InterPro" id="IPR011009">
    <property type="entry name" value="Kinase-like_dom_sf"/>
</dbReference>
<dbReference type="Pfam" id="PF02441">
    <property type="entry name" value="Flavoprotein"/>
    <property type="match status" value="1"/>
</dbReference>
<feature type="compositionally biased region" description="Basic and acidic residues" evidence="1">
    <location>
        <begin position="194"/>
        <end position="218"/>
    </location>
</feature>
<dbReference type="EMBL" id="DXAM01000149">
    <property type="protein sequence ID" value="HJA05370.1"/>
    <property type="molecule type" value="Genomic_DNA"/>
</dbReference>